<sequence length="36" mass="4445">MRSFSSFIFDSPFQIDNSISKYYLQVESYQRLQKKY</sequence>
<organism evidence="1">
    <name type="scientific">Siphoviridae sp. ct7FW4</name>
    <dbReference type="NCBI Taxonomy" id="2826303"/>
    <lineage>
        <taxon>Viruses</taxon>
        <taxon>Duplodnaviria</taxon>
        <taxon>Heunggongvirae</taxon>
        <taxon>Uroviricota</taxon>
        <taxon>Caudoviricetes</taxon>
    </lineage>
</organism>
<name>A0A8S5MB10_9CAUD</name>
<proteinExistence type="predicted"/>
<protein>
    <submittedName>
        <fullName evidence="1">Uncharacterized protein</fullName>
    </submittedName>
</protein>
<dbReference type="EMBL" id="BK014865">
    <property type="protein sequence ID" value="DAD79434.1"/>
    <property type="molecule type" value="Genomic_DNA"/>
</dbReference>
<evidence type="ECO:0000313" key="1">
    <source>
        <dbReference type="EMBL" id="DAD79434.1"/>
    </source>
</evidence>
<reference evidence="1" key="1">
    <citation type="journal article" date="2021" name="Proc. Natl. Acad. Sci. U.S.A.">
        <title>A Catalog of Tens of Thousands of Viruses from Human Metagenomes Reveals Hidden Associations with Chronic Diseases.</title>
        <authorList>
            <person name="Tisza M.J."/>
            <person name="Buck C.B."/>
        </authorList>
    </citation>
    <scope>NUCLEOTIDE SEQUENCE</scope>
    <source>
        <strain evidence="1">Ct7FW4</strain>
    </source>
</reference>
<accession>A0A8S5MB10</accession>